<reference evidence="2 3" key="1">
    <citation type="submission" date="2016-11" db="EMBL/GenBank/DDBJ databases">
        <authorList>
            <person name="Jaros S."/>
            <person name="Januszkiewicz K."/>
            <person name="Wedrychowicz H."/>
        </authorList>
    </citation>
    <scope>NUCLEOTIDE SEQUENCE [LARGE SCALE GENOMIC DNA]</scope>
    <source>
        <strain evidence="2 3">DSM 21864</strain>
    </source>
</reference>
<protein>
    <submittedName>
        <fullName evidence="2">Uncharacterized protein</fullName>
    </submittedName>
</protein>
<feature type="transmembrane region" description="Helical" evidence="1">
    <location>
        <begin position="72"/>
        <end position="92"/>
    </location>
</feature>
<organism evidence="2 3">
    <name type="scientific">Clostridium amylolyticum</name>
    <dbReference type="NCBI Taxonomy" id="1121298"/>
    <lineage>
        <taxon>Bacteria</taxon>
        <taxon>Bacillati</taxon>
        <taxon>Bacillota</taxon>
        <taxon>Clostridia</taxon>
        <taxon>Eubacteriales</taxon>
        <taxon>Clostridiaceae</taxon>
        <taxon>Clostridium</taxon>
    </lineage>
</organism>
<proteinExistence type="predicted"/>
<keyword evidence="1" id="KW-0472">Membrane</keyword>
<sequence>MSSIKILCNKKIFIYFVRGIGWIVLPIAIHIGLFHKEVFDKYPILTLLCVLIFLLTDYKVNYKGMKASKRVLILLSYLVACIFCGYVVYIIGCFKY</sequence>
<evidence type="ECO:0000313" key="3">
    <source>
        <dbReference type="Proteomes" id="UP000184080"/>
    </source>
</evidence>
<name>A0A1M6F9I8_9CLOT</name>
<gene>
    <name evidence="2" type="ORF">SAMN05444401_1852</name>
</gene>
<feature type="transmembrane region" description="Helical" evidence="1">
    <location>
        <begin position="12"/>
        <end position="35"/>
    </location>
</feature>
<keyword evidence="1" id="KW-1133">Transmembrane helix</keyword>
<feature type="transmembrane region" description="Helical" evidence="1">
    <location>
        <begin position="41"/>
        <end position="60"/>
    </location>
</feature>
<evidence type="ECO:0000313" key="2">
    <source>
        <dbReference type="EMBL" id="SHI94269.1"/>
    </source>
</evidence>
<dbReference type="Proteomes" id="UP000184080">
    <property type="component" value="Unassembled WGS sequence"/>
</dbReference>
<dbReference type="AlphaFoldDB" id="A0A1M6F9I8"/>
<dbReference type="EMBL" id="FQZO01000002">
    <property type="protein sequence ID" value="SHI94269.1"/>
    <property type="molecule type" value="Genomic_DNA"/>
</dbReference>
<keyword evidence="1" id="KW-0812">Transmembrane</keyword>
<evidence type="ECO:0000256" key="1">
    <source>
        <dbReference type="SAM" id="Phobius"/>
    </source>
</evidence>
<keyword evidence="3" id="KW-1185">Reference proteome</keyword>
<accession>A0A1M6F9I8</accession>